<dbReference type="GO" id="GO:0004497">
    <property type="term" value="F:monooxygenase activity"/>
    <property type="evidence" value="ECO:0007669"/>
    <property type="project" value="UniProtKB-KW"/>
</dbReference>
<accession>A0A1L9BEP0</accession>
<dbReference type="Pfam" id="PF03992">
    <property type="entry name" value="ABM"/>
    <property type="match status" value="1"/>
</dbReference>
<dbReference type="EMBL" id="MPIN01000002">
    <property type="protein sequence ID" value="OJH40688.1"/>
    <property type="molecule type" value="Genomic_DNA"/>
</dbReference>
<dbReference type="InterPro" id="IPR011008">
    <property type="entry name" value="Dimeric_a/b-barrel"/>
</dbReference>
<name>A0A1L9BEP0_9BACT</name>
<keyword evidence="2" id="KW-0503">Monooxygenase</keyword>
<protein>
    <submittedName>
        <fullName evidence="2">Antibiotic biosynthesis monooxygenase</fullName>
    </submittedName>
</protein>
<keyword evidence="2" id="KW-0560">Oxidoreductase</keyword>
<dbReference type="Gene3D" id="3.30.70.100">
    <property type="match status" value="1"/>
</dbReference>
<sequence length="105" mass="11953">MSHSLLVVHVQIRVKPESIDAFREATLANARQSVKEPGVARFDVIQDSEDPTRFVLVEVYRTPEAPAAHKETAHYLTWRDTVASMMAEPRTSRKFTNLFPADEGW</sequence>
<gene>
    <name evidence="2" type="ORF">BON30_07010</name>
</gene>
<dbReference type="GO" id="GO:0005829">
    <property type="term" value="C:cytosol"/>
    <property type="evidence" value="ECO:0007669"/>
    <property type="project" value="TreeGrafter"/>
</dbReference>
<dbReference type="STRING" id="83449.BON30_07010"/>
<dbReference type="InterPro" id="IPR007138">
    <property type="entry name" value="ABM_dom"/>
</dbReference>
<dbReference type="Proteomes" id="UP000182229">
    <property type="component" value="Unassembled WGS sequence"/>
</dbReference>
<dbReference type="PROSITE" id="PS51725">
    <property type="entry name" value="ABM"/>
    <property type="match status" value="1"/>
</dbReference>
<proteinExistence type="predicted"/>
<dbReference type="AlphaFoldDB" id="A0A1L9BEP0"/>
<keyword evidence="3" id="KW-1185">Reference proteome</keyword>
<dbReference type="OrthoDB" id="9812192at2"/>
<dbReference type="RefSeq" id="WP_071897131.1">
    <property type="nucleotide sequence ID" value="NZ_MPIN01000002.1"/>
</dbReference>
<evidence type="ECO:0000313" key="2">
    <source>
        <dbReference type="EMBL" id="OJH40688.1"/>
    </source>
</evidence>
<feature type="domain" description="ABM" evidence="1">
    <location>
        <begin position="6"/>
        <end position="95"/>
    </location>
</feature>
<organism evidence="2 3">
    <name type="scientific">Cystobacter ferrugineus</name>
    <dbReference type="NCBI Taxonomy" id="83449"/>
    <lineage>
        <taxon>Bacteria</taxon>
        <taxon>Pseudomonadati</taxon>
        <taxon>Myxococcota</taxon>
        <taxon>Myxococcia</taxon>
        <taxon>Myxococcales</taxon>
        <taxon>Cystobacterineae</taxon>
        <taxon>Archangiaceae</taxon>
        <taxon>Cystobacter</taxon>
    </lineage>
</organism>
<dbReference type="PANTHER" id="PTHR33336">
    <property type="entry name" value="QUINOL MONOOXYGENASE YGIN-RELATED"/>
    <property type="match status" value="1"/>
</dbReference>
<dbReference type="SUPFAM" id="SSF54909">
    <property type="entry name" value="Dimeric alpha+beta barrel"/>
    <property type="match status" value="1"/>
</dbReference>
<dbReference type="PANTHER" id="PTHR33336:SF1">
    <property type="entry name" value="(4S)-4-HYDROXY-5-PHOSPHONOOXYPENTANE-2,3-DIONE ISOMERASE"/>
    <property type="match status" value="1"/>
</dbReference>
<dbReference type="InterPro" id="IPR050744">
    <property type="entry name" value="AI-2_Isomerase_LsrG"/>
</dbReference>
<reference evidence="3" key="1">
    <citation type="submission" date="2016-11" db="EMBL/GenBank/DDBJ databases">
        <authorList>
            <person name="Shukria A."/>
            <person name="Stevens D.C."/>
        </authorList>
    </citation>
    <scope>NUCLEOTIDE SEQUENCE [LARGE SCALE GENOMIC DNA]</scope>
    <source>
        <strain evidence="3">Cbfe23</strain>
    </source>
</reference>
<evidence type="ECO:0000259" key="1">
    <source>
        <dbReference type="PROSITE" id="PS51725"/>
    </source>
</evidence>
<reference evidence="2 3" key="2">
    <citation type="submission" date="2016-12" db="EMBL/GenBank/DDBJ databases">
        <title>Draft Genome Sequence of Cystobacter ferrugineus Strain Cbfe23.</title>
        <authorList>
            <person name="Akbar S."/>
            <person name="Dowd S.E."/>
            <person name="Stevens D.C."/>
        </authorList>
    </citation>
    <scope>NUCLEOTIDE SEQUENCE [LARGE SCALE GENOMIC DNA]</scope>
    <source>
        <strain evidence="2 3">Cbfe23</strain>
    </source>
</reference>
<comment type="caution">
    <text evidence="2">The sequence shown here is derived from an EMBL/GenBank/DDBJ whole genome shotgun (WGS) entry which is preliminary data.</text>
</comment>
<evidence type="ECO:0000313" key="3">
    <source>
        <dbReference type="Proteomes" id="UP000182229"/>
    </source>
</evidence>